<dbReference type="Pfam" id="PF03071">
    <property type="entry name" value="GNT-I"/>
    <property type="match status" value="1"/>
</dbReference>
<keyword evidence="17" id="KW-0732">Signal</keyword>
<dbReference type="PANTHER" id="PTHR10468:SF0">
    <property type="entry name" value="ALPHA-1,3-MANNOSYL-GLYCOPROTEIN 2-BETA-N-ACETYLGLUCOSAMINYLTRANSFERASE"/>
    <property type="match status" value="1"/>
</dbReference>
<evidence type="ECO:0000313" key="20">
    <source>
        <dbReference type="Proteomes" id="UP000324585"/>
    </source>
</evidence>
<keyword evidence="6 18" id="KW-0808">Transferase</keyword>
<dbReference type="Gene3D" id="3.90.550.10">
    <property type="entry name" value="Spore Coat Polysaccharide Biosynthesis Protein SpsA, Chain A"/>
    <property type="match status" value="1"/>
</dbReference>
<feature type="signal peptide" evidence="17">
    <location>
        <begin position="1"/>
        <end position="25"/>
    </location>
</feature>
<comment type="caution">
    <text evidence="18">The sequence shown here is derived from an EMBL/GenBank/DDBJ whole genome shotgun (WGS) entry which is preliminary data.</text>
</comment>
<evidence type="ECO:0000256" key="10">
    <source>
        <dbReference type="ARBA" id="ARBA00022989"/>
    </source>
</evidence>
<dbReference type="PANTHER" id="PTHR10468">
    <property type="entry name" value="PROTEIN O-LINKED-MANNOSE BETA-1,2-N-ACETYLGLUCOSAMINYLTRANSFERASE 1/ALPHA-1,3-MANNOSYL-GLYCOPROTEIN 2-BETA-N-ACETYLGLUCOSAMINYLTRANSFERASE"/>
    <property type="match status" value="1"/>
</dbReference>
<evidence type="ECO:0000256" key="11">
    <source>
        <dbReference type="ARBA" id="ARBA00023034"/>
    </source>
</evidence>
<keyword evidence="7" id="KW-0812">Transmembrane</keyword>
<protein>
    <recommendedName>
        <fullName evidence="14">alpha-1,3-mannosyl-glycoprotein 2-beta-N-acetylglucosaminyltransferase</fullName>
        <ecNumber evidence="14">2.4.1.101</ecNumber>
    </recommendedName>
    <alternativeName>
        <fullName evidence="15">N-glycosyl-oligosaccharide-glycoprotein N-acetylglucosaminyltransferase I</fullName>
    </alternativeName>
</protein>
<comment type="similarity">
    <text evidence="4">Belongs to the glycosyltransferase 13 family.</text>
</comment>
<evidence type="ECO:0000256" key="7">
    <source>
        <dbReference type="ARBA" id="ARBA00022692"/>
    </source>
</evidence>
<evidence type="ECO:0000256" key="3">
    <source>
        <dbReference type="ARBA" id="ARBA00004922"/>
    </source>
</evidence>
<evidence type="ECO:0000256" key="15">
    <source>
        <dbReference type="ARBA" id="ARBA00041712"/>
    </source>
</evidence>
<keyword evidence="9" id="KW-0735">Signal-anchor</keyword>
<evidence type="ECO:0000256" key="2">
    <source>
        <dbReference type="ARBA" id="ARBA00004323"/>
    </source>
</evidence>
<dbReference type="InterPro" id="IPR052261">
    <property type="entry name" value="Glycosyltransferase_13"/>
</dbReference>
<evidence type="ECO:0000256" key="8">
    <source>
        <dbReference type="ARBA" id="ARBA00022723"/>
    </source>
</evidence>
<comment type="pathway">
    <text evidence="3">Protein modification; protein glycosylation.</text>
</comment>
<evidence type="ECO:0000313" key="19">
    <source>
        <dbReference type="EMBL" id="KAA8491258.1"/>
    </source>
</evidence>
<name>A0A5J4YKJ8_PORPP</name>
<accession>A0A5J4YKJ8</accession>
<evidence type="ECO:0000256" key="9">
    <source>
        <dbReference type="ARBA" id="ARBA00022968"/>
    </source>
</evidence>
<dbReference type="AlphaFoldDB" id="A0A5J4YKJ8"/>
<gene>
    <name evidence="19" type="ORF">FVE85_9553</name>
    <name evidence="18" type="ORF">FVE85_9889</name>
</gene>
<dbReference type="GO" id="GO:0000139">
    <property type="term" value="C:Golgi membrane"/>
    <property type="evidence" value="ECO:0007669"/>
    <property type="project" value="UniProtKB-SubCell"/>
</dbReference>
<comment type="cofactor">
    <cofactor evidence="1">
        <name>Mn(2+)</name>
        <dbReference type="ChEBI" id="CHEBI:29035"/>
    </cofactor>
</comment>
<keyword evidence="8" id="KW-0479">Metal-binding</keyword>
<evidence type="ECO:0000256" key="6">
    <source>
        <dbReference type="ARBA" id="ARBA00022679"/>
    </source>
</evidence>
<evidence type="ECO:0000256" key="17">
    <source>
        <dbReference type="SAM" id="SignalP"/>
    </source>
</evidence>
<keyword evidence="20" id="KW-1185">Reference proteome</keyword>
<proteinExistence type="inferred from homology"/>
<evidence type="ECO:0000256" key="1">
    <source>
        <dbReference type="ARBA" id="ARBA00001936"/>
    </source>
</evidence>
<dbReference type="SUPFAM" id="SSF53448">
    <property type="entry name" value="Nucleotide-diphospho-sugar transferases"/>
    <property type="match status" value="1"/>
</dbReference>
<organism evidence="18 20">
    <name type="scientific">Porphyridium purpureum</name>
    <name type="common">Red alga</name>
    <name type="synonym">Porphyridium cruentum</name>
    <dbReference type="NCBI Taxonomy" id="35688"/>
    <lineage>
        <taxon>Eukaryota</taxon>
        <taxon>Rhodophyta</taxon>
        <taxon>Bangiophyceae</taxon>
        <taxon>Porphyridiales</taxon>
        <taxon>Porphyridiaceae</taxon>
        <taxon>Porphyridium</taxon>
    </lineage>
</organism>
<feature type="chain" id="PRO_5036145803" description="alpha-1,3-mannosyl-glycoprotein 2-beta-N-acetylglucosaminyltransferase" evidence="17">
    <location>
        <begin position="26"/>
        <end position="574"/>
    </location>
</feature>
<dbReference type="GO" id="GO:0003827">
    <property type="term" value="F:alpha-1,3-mannosylglycoprotein 2-beta-N-acetylglucosaminyltransferase activity"/>
    <property type="evidence" value="ECO:0007669"/>
    <property type="project" value="UniProtKB-EC"/>
</dbReference>
<evidence type="ECO:0000313" key="18">
    <source>
        <dbReference type="EMBL" id="KAA8490997.1"/>
    </source>
</evidence>
<evidence type="ECO:0000256" key="16">
    <source>
        <dbReference type="ARBA" id="ARBA00049421"/>
    </source>
</evidence>
<dbReference type="EC" id="2.4.1.101" evidence="14"/>
<evidence type="ECO:0000256" key="12">
    <source>
        <dbReference type="ARBA" id="ARBA00023136"/>
    </source>
</evidence>
<evidence type="ECO:0000256" key="4">
    <source>
        <dbReference type="ARBA" id="ARBA00006492"/>
    </source>
</evidence>
<comment type="catalytic activity">
    <reaction evidence="16">
        <text>N(4)-(alpha-D-Man-(1-&gt;3)-[alpha-D-Man-(1-&gt;3)-[alpha-D-Man-(1-&gt;6)]-alpha-D-Man-(1-&gt;6)]-beta-D-Man-(1-&gt;4)-beta-D-GlcNAc-(1-&gt;4)-beta-D-GlcNAc)-L-asparaginyl-[protein] (N-glucan mannose isomer 5A1,2) + UDP-N-acetyl-alpha-D-glucosamine = N(4)-{beta-D-GlcNAc-(1-&gt;2)-alpha-D-Man-(1-&gt;3)-[alpha-D-Man-(1-&gt;3)-[alpha-D-Man-(1-&gt;6)]-alpha-D-Man-(1-&gt;6)]-beta-D-Man-(1-&gt;4)-beta-D-GlcNAc-(1-&gt;4)-beta-D-GlcNAc}-L-asparaginyl-[protein] + UDP + H(+)</text>
        <dbReference type="Rhea" id="RHEA:11456"/>
        <dbReference type="Rhea" id="RHEA-COMP:14367"/>
        <dbReference type="Rhea" id="RHEA-COMP:14368"/>
        <dbReference type="ChEBI" id="CHEBI:15378"/>
        <dbReference type="ChEBI" id="CHEBI:57705"/>
        <dbReference type="ChEBI" id="CHEBI:58223"/>
        <dbReference type="ChEBI" id="CHEBI:59087"/>
        <dbReference type="ChEBI" id="CHEBI:60625"/>
        <dbReference type="EC" id="2.4.1.101"/>
    </reaction>
</comment>
<keyword evidence="11" id="KW-0333">Golgi apparatus</keyword>
<keyword evidence="13" id="KW-0464">Manganese</keyword>
<dbReference type="EMBL" id="VRMN01000017">
    <property type="protein sequence ID" value="KAA8490997.1"/>
    <property type="molecule type" value="Genomic_DNA"/>
</dbReference>
<sequence>MGDLLRATTRSRVLALFVLSAVCAACERFLPPSASIPRGVLAQAVCHPSDSAAPTSIALVVLAYNRVPALSAALDSVARCATCADAFDAVFVSIDGGSTKVASILRRVGSGGRHAALVSGTWVCERGSVRVGTEATSSARAASSPVNADARTNIARHYACALDRVFARGFQYAVLLEDDMVVGSDFGALFASTRHLLRNAEKYSVLCVSAWNDNGMRHLVHPSVRHALFRTSFFPGLGWMLSRDLWLSELSEKWPDGVHANASTGWDHWLRLPAQMQGRDCIAPVVPRARNMGNTGANVRKQEFDAVLATLAFVDELDDELRDNRDACESAAVWVPDSKLEYLEPRQYMRHIQQEIDSATRIGSLVQLSELRTCRTLQNASMVDLASGTLSGRCTPTAETISSSPRSFLYIYKRERFVEDVADPLGIFPQPRSIYKGVQVIFFSEAPHITLYLADARVCPFLRPEEQLHPSPQAQLFAARRGESCDAACASIRKNCSASELEFANTCEQLERFFDCPSGCGLETGPDLPAAVEADAVELATRGQCLVTYGGYPDGRALTCSGSFRHTRRLCACV</sequence>
<keyword evidence="5 18" id="KW-0328">Glycosyltransferase</keyword>
<evidence type="ECO:0000256" key="5">
    <source>
        <dbReference type="ARBA" id="ARBA00022676"/>
    </source>
</evidence>
<evidence type="ECO:0000256" key="14">
    <source>
        <dbReference type="ARBA" id="ARBA00038949"/>
    </source>
</evidence>
<dbReference type="UniPathway" id="UPA00378"/>
<dbReference type="EMBL" id="VRMN01000015">
    <property type="protein sequence ID" value="KAA8491258.1"/>
    <property type="molecule type" value="Genomic_DNA"/>
</dbReference>
<comment type="subcellular location">
    <subcellularLocation>
        <location evidence="2">Golgi apparatus membrane</location>
        <topology evidence="2">Single-pass type II membrane protein</topology>
    </subcellularLocation>
</comment>
<dbReference type="InterPro" id="IPR029044">
    <property type="entry name" value="Nucleotide-diphossugar_trans"/>
</dbReference>
<reference evidence="18" key="2">
    <citation type="submission" date="2019-09" db="EMBL/GenBank/DDBJ databases">
        <title>Expansion of phycobilisome linker gene families in mesophilic red algae.</title>
        <authorList>
            <person name="Lee J."/>
        </authorList>
    </citation>
    <scope>NUCLEOTIDE SEQUENCE [LARGE SCALE GENOMIC DNA]</scope>
    <source>
        <strain evidence="18">CCMP 1328</strain>
        <tissue evidence="18">Unicellular</tissue>
    </source>
</reference>
<dbReference type="GO" id="GO:0046872">
    <property type="term" value="F:metal ion binding"/>
    <property type="evidence" value="ECO:0007669"/>
    <property type="project" value="UniProtKB-KW"/>
</dbReference>
<evidence type="ECO:0000256" key="13">
    <source>
        <dbReference type="ARBA" id="ARBA00023211"/>
    </source>
</evidence>
<dbReference type="OrthoDB" id="4270at2759"/>
<keyword evidence="10" id="KW-1133">Transmembrane helix</keyword>
<keyword evidence="12" id="KW-0472">Membrane</keyword>
<dbReference type="InterPro" id="IPR004139">
    <property type="entry name" value="Glyco_trans_13"/>
</dbReference>
<reference evidence="20" key="1">
    <citation type="journal article" date="2019" name="Nat. Commun.">
        <title>Expansion of phycobilisome linker gene families in mesophilic red algae.</title>
        <authorList>
            <person name="Lee J."/>
            <person name="Kim D."/>
            <person name="Bhattacharya D."/>
            <person name="Yoon H.S."/>
        </authorList>
    </citation>
    <scope>NUCLEOTIDE SEQUENCE [LARGE SCALE GENOMIC DNA]</scope>
    <source>
        <strain evidence="20">CCMP 1328</strain>
    </source>
</reference>
<dbReference type="Proteomes" id="UP000324585">
    <property type="component" value="Unassembled WGS sequence"/>
</dbReference>